<dbReference type="Pfam" id="PF04932">
    <property type="entry name" value="Wzy_C"/>
    <property type="match status" value="1"/>
</dbReference>
<protein>
    <submittedName>
        <fullName evidence="7">Wzy-type polysaccharide biosynthesis protein UppW</fullName>
    </submittedName>
</protein>
<feature type="transmembrane region" description="Helical" evidence="5">
    <location>
        <begin position="138"/>
        <end position="158"/>
    </location>
</feature>
<feature type="transmembrane region" description="Helical" evidence="5">
    <location>
        <begin position="375"/>
        <end position="392"/>
    </location>
</feature>
<evidence type="ECO:0000256" key="4">
    <source>
        <dbReference type="ARBA" id="ARBA00023136"/>
    </source>
</evidence>
<reference evidence="8" key="1">
    <citation type="journal article" date="2019" name="Int. J. Syst. Evol. Microbiol.">
        <title>The Global Catalogue of Microorganisms (GCM) 10K type strain sequencing project: providing services to taxonomists for standard genome sequencing and annotation.</title>
        <authorList>
            <consortium name="The Broad Institute Genomics Platform"/>
            <consortium name="The Broad Institute Genome Sequencing Center for Infectious Disease"/>
            <person name="Wu L."/>
            <person name="Ma J."/>
        </authorList>
    </citation>
    <scope>NUCLEOTIDE SEQUENCE [LARGE SCALE GENOMIC DNA]</scope>
    <source>
        <strain evidence="8">JCM 15089</strain>
    </source>
</reference>
<evidence type="ECO:0000313" key="7">
    <source>
        <dbReference type="EMBL" id="GAA0574082.1"/>
    </source>
</evidence>
<feature type="transmembrane region" description="Helical" evidence="5">
    <location>
        <begin position="254"/>
        <end position="273"/>
    </location>
</feature>
<gene>
    <name evidence="7" type="primary">uppW</name>
    <name evidence="7" type="ORF">GCM10008942_23480</name>
</gene>
<feature type="transmembrane region" description="Helical" evidence="5">
    <location>
        <begin position="229"/>
        <end position="247"/>
    </location>
</feature>
<dbReference type="RefSeq" id="WP_166935896.1">
    <property type="nucleotide sequence ID" value="NZ_BAAADD010000006.1"/>
</dbReference>
<feature type="transmembrane region" description="Helical" evidence="5">
    <location>
        <begin position="343"/>
        <end position="368"/>
    </location>
</feature>
<evidence type="ECO:0000256" key="5">
    <source>
        <dbReference type="SAM" id="Phobius"/>
    </source>
</evidence>
<keyword evidence="3 5" id="KW-1133">Transmembrane helix</keyword>
<evidence type="ECO:0000259" key="6">
    <source>
        <dbReference type="Pfam" id="PF04932"/>
    </source>
</evidence>
<feature type="domain" description="O-antigen ligase-related" evidence="6">
    <location>
        <begin position="213"/>
        <end position="358"/>
    </location>
</feature>
<accession>A0ABP3PS94</accession>
<dbReference type="InterPro" id="IPR051533">
    <property type="entry name" value="WaaL-like"/>
</dbReference>
<sequence>MSIEAAGIAVPARRWIDEAVFLVFLLLAFIGLTPFHAPDPMIAQLGAAVQTGAGDAMRQVAYIAAFAAIVFVAMRRQGAGAFSSLPLVLLGLLTWCVVSALWSPEPAVTIRRAGLAIVLVVSAMMSVETLGAEKAMRLWRWVLLAVLVINIASAKFVANAVHPVGEADPALVGNWRGVYVHKNIAGAVGAMTALMFLFTPREKAWHKLGDLAVVALALFFTVMTHSKSSMGLLVIAALAGAVYRIAWRREIDRTIALVATGLAVVAGVVFFFSDQALFARLFSDPQQFTGRTQIWNAEIAYIRDHPLFGAGFGTFAGTGGVSPLARYVGGWVSSEAANGHNGYLQLLVTVGGIGFALAMVGLIVLPAIQFWRHGALAEKSVLFALFVFLALHNLMETDFLEGDGVAWVAYLLMLAVLGTMRRAEA</sequence>
<organism evidence="7 8">
    <name type="scientific">Rhizomicrobium electricum</name>
    <dbReference type="NCBI Taxonomy" id="480070"/>
    <lineage>
        <taxon>Bacteria</taxon>
        <taxon>Pseudomonadati</taxon>
        <taxon>Pseudomonadota</taxon>
        <taxon>Alphaproteobacteria</taxon>
        <taxon>Micropepsales</taxon>
        <taxon>Micropepsaceae</taxon>
        <taxon>Rhizomicrobium</taxon>
    </lineage>
</organism>
<comment type="subcellular location">
    <subcellularLocation>
        <location evidence="1">Membrane</location>
        <topology evidence="1">Multi-pass membrane protein</topology>
    </subcellularLocation>
</comment>
<keyword evidence="2 5" id="KW-0812">Transmembrane</keyword>
<proteinExistence type="predicted"/>
<feature type="transmembrane region" description="Helical" evidence="5">
    <location>
        <begin position="404"/>
        <end position="420"/>
    </location>
</feature>
<feature type="transmembrane region" description="Helical" evidence="5">
    <location>
        <begin position="108"/>
        <end position="126"/>
    </location>
</feature>
<comment type="caution">
    <text evidence="7">The sequence shown here is derived from an EMBL/GenBank/DDBJ whole genome shotgun (WGS) entry which is preliminary data.</text>
</comment>
<evidence type="ECO:0000256" key="1">
    <source>
        <dbReference type="ARBA" id="ARBA00004141"/>
    </source>
</evidence>
<dbReference type="PANTHER" id="PTHR37422:SF13">
    <property type="entry name" value="LIPOPOLYSACCHARIDE BIOSYNTHESIS PROTEIN PA4999-RELATED"/>
    <property type="match status" value="1"/>
</dbReference>
<feature type="transmembrane region" description="Helical" evidence="5">
    <location>
        <begin position="19"/>
        <end position="36"/>
    </location>
</feature>
<dbReference type="InterPro" id="IPR007016">
    <property type="entry name" value="O-antigen_ligase-rel_domated"/>
</dbReference>
<feature type="transmembrane region" description="Helical" evidence="5">
    <location>
        <begin position="205"/>
        <end position="223"/>
    </location>
</feature>
<feature type="transmembrane region" description="Helical" evidence="5">
    <location>
        <begin position="81"/>
        <end position="102"/>
    </location>
</feature>
<feature type="transmembrane region" description="Helical" evidence="5">
    <location>
        <begin position="56"/>
        <end position="74"/>
    </location>
</feature>
<dbReference type="Proteomes" id="UP001499951">
    <property type="component" value="Unassembled WGS sequence"/>
</dbReference>
<dbReference type="EMBL" id="BAAADD010000006">
    <property type="protein sequence ID" value="GAA0574082.1"/>
    <property type="molecule type" value="Genomic_DNA"/>
</dbReference>
<evidence type="ECO:0000313" key="8">
    <source>
        <dbReference type="Proteomes" id="UP001499951"/>
    </source>
</evidence>
<evidence type="ECO:0000256" key="3">
    <source>
        <dbReference type="ARBA" id="ARBA00022989"/>
    </source>
</evidence>
<keyword evidence="4 5" id="KW-0472">Membrane</keyword>
<evidence type="ECO:0000256" key="2">
    <source>
        <dbReference type="ARBA" id="ARBA00022692"/>
    </source>
</evidence>
<name>A0ABP3PS94_9PROT</name>
<feature type="transmembrane region" description="Helical" evidence="5">
    <location>
        <begin position="178"/>
        <end position="198"/>
    </location>
</feature>
<keyword evidence="8" id="KW-1185">Reference proteome</keyword>
<dbReference type="PANTHER" id="PTHR37422">
    <property type="entry name" value="TEICHURONIC ACID BIOSYNTHESIS PROTEIN TUAE"/>
    <property type="match status" value="1"/>
</dbReference>